<dbReference type="GO" id="GO:0005524">
    <property type="term" value="F:ATP binding"/>
    <property type="evidence" value="ECO:0007669"/>
    <property type="project" value="TreeGrafter"/>
</dbReference>
<evidence type="ECO:0000259" key="1">
    <source>
        <dbReference type="Pfam" id="PF16968"/>
    </source>
</evidence>
<organism evidence="2 3">
    <name type="scientific">Thioalbus denitrificans</name>
    <dbReference type="NCBI Taxonomy" id="547122"/>
    <lineage>
        <taxon>Bacteria</taxon>
        <taxon>Pseudomonadati</taxon>
        <taxon>Pseudomonadota</taxon>
        <taxon>Gammaproteobacteria</taxon>
        <taxon>Chromatiales</taxon>
        <taxon>Ectothiorhodospiraceae</taxon>
        <taxon>Thioalbus</taxon>
    </lineage>
</organism>
<dbReference type="Proteomes" id="UP000252707">
    <property type="component" value="Unassembled WGS sequence"/>
</dbReference>
<dbReference type="GO" id="GO:0009898">
    <property type="term" value="C:cytoplasmic side of plasma membrane"/>
    <property type="evidence" value="ECO:0007669"/>
    <property type="project" value="TreeGrafter"/>
</dbReference>
<dbReference type="Pfam" id="PF16968">
    <property type="entry name" value="TadZ_N"/>
    <property type="match status" value="1"/>
</dbReference>
<reference evidence="2 3" key="1">
    <citation type="submission" date="2018-07" db="EMBL/GenBank/DDBJ databases">
        <title>Genomic Encyclopedia of Type Strains, Phase IV (KMG-IV): sequencing the most valuable type-strain genomes for metagenomic binning, comparative biology and taxonomic classification.</title>
        <authorList>
            <person name="Goeker M."/>
        </authorList>
    </citation>
    <scope>NUCLEOTIDE SEQUENCE [LARGE SCALE GENOMIC DNA]</scope>
    <source>
        <strain evidence="2 3">DSM 26407</strain>
    </source>
</reference>
<dbReference type="InterPro" id="IPR027417">
    <property type="entry name" value="P-loop_NTPase"/>
</dbReference>
<dbReference type="GO" id="GO:0005829">
    <property type="term" value="C:cytosol"/>
    <property type="evidence" value="ECO:0007669"/>
    <property type="project" value="TreeGrafter"/>
</dbReference>
<dbReference type="PANTHER" id="PTHR43384:SF13">
    <property type="entry name" value="SLR0110 PROTEIN"/>
    <property type="match status" value="1"/>
</dbReference>
<name>A0A369C795_9GAMM</name>
<gene>
    <name evidence="2" type="ORF">DFQ59_10611</name>
</gene>
<dbReference type="AlphaFoldDB" id="A0A369C795"/>
<dbReference type="SUPFAM" id="SSF52540">
    <property type="entry name" value="P-loop containing nucleoside triphosphate hydrolases"/>
    <property type="match status" value="1"/>
</dbReference>
<dbReference type="EMBL" id="QPJY01000006">
    <property type="protein sequence ID" value="RCX29779.1"/>
    <property type="molecule type" value="Genomic_DNA"/>
</dbReference>
<feature type="domain" description="Pilus assembly protein TadZ N-terminal" evidence="1">
    <location>
        <begin position="1"/>
        <end position="127"/>
    </location>
</feature>
<keyword evidence="3" id="KW-1185">Reference proteome</keyword>
<dbReference type="RefSeq" id="WP_170142151.1">
    <property type="nucleotide sequence ID" value="NZ_QPJY01000006.1"/>
</dbReference>
<proteinExistence type="predicted"/>
<evidence type="ECO:0000313" key="2">
    <source>
        <dbReference type="EMBL" id="RCX29779.1"/>
    </source>
</evidence>
<dbReference type="Gene3D" id="3.40.50.300">
    <property type="entry name" value="P-loop containing nucleotide triphosphate hydrolases"/>
    <property type="match status" value="1"/>
</dbReference>
<sequence length="400" mass="43179">MKTPYIAITNREDIVRWLQATLGPNAEIAVADPASPERILQLADATGANVVFTLFTPAEVLTSARLVERLLEAKPYLAVVAVAEAQDERLMLAAMRAGARDYLTFGSEPIEVQGLVGRLLERLPAKGAGSAGRLFSVLCGRPGDGSATLAVHLALALRERTDPERRILLLDLGVPAADTLLYLDMKPSYTFTDAIRSVRRFDETLIKSAFAQHGSGLSVLPMAEDFLDQSVSVTLNDALVLIGILKNHFDVIVANLGGMPHSDFLSQMVDRSERAVLLAEQSVASINANRRLIDYLVDRGGEPGNLDLVVDRHLVKLELGAEKISEVLSAPLLATLPSHGMERLGAMNAGYSIFEYAPNSPYSRSVKKLATDLFIGERINLANRGGGLRGKLFGGIGKRS</sequence>
<dbReference type="GO" id="GO:0016887">
    <property type="term" value="F:ATP hydrolysis activity"/>
    <property type="evidence" value="ECO:0007669"/>
    <property type="project" value="TreeGrafter"/>
</dbReference>
<accession>A0A369C795</accession>
<evidence type="ECO:0000313" key="3">
    <source>
        <dbReference type="Proteomes" id="UP000252707"/>
    </source>
</evidence>
<comment type="caution">
    <text evidence="2">The sequence shown here is derived from an EMBL/GenBank/DDBJ whole genome shotgun (WGS) entry which is preliminary data.</text>
</comment>
<dbReference type="Gene3D" id="3.40.50.2300">
    <property type="match status" value="1"/>
</dbReference>
<dbReference type="PANTHER" id="PTHR43384">
    <property type="entry name" value="SEPTUM SITE-DETERMINING PROTEIN MIND HOMOLOG, CHLOROPLASTIC-RELATED"/>
    <property type="match status" value="1"/>
</dbReference>
<dbReference type="GO" id="GO:0051782">
    <property type="term" value="P:negative regulation of cell division"/>
    <property type="evidence" value="ECO:0007669"/>
    <property type="project" value="TreeGrafter"/>
</dbReference>
<dbReference type="InterPro" id="IPR050625">
    <property type="entry name" value="ParA/MinD_ATPase"/>
</dbReference>
<dbReference type="InterPro" id="IPR031580">
    <property type="entry name" value="TadZ_N"/>
</dbReference>
<protein>
    <submittedName>
        <fullName evidence="2">Pilus assembly protein CpaE</fullName>
    </submittedName>
</protein>